<evidence type="ECO:0000259" key="1">
    <source>
        <dbReference type="Pfam" id="PF08241"/>
    </source>
</evidence>
<reference evidence="2 3" key="2">
    <citation type="journal article" date="2022" name="Mol. Biol. Evol.">
        <title>Comparative Genomics Reveals Insights into the Divergent Evolution of Astigmatic Mites and Household Pest Adaptations.</title>
        <authorList>
            <person name="Xiong Q."/>
            <person name="Wan A.T."/>
            <person name="Liu X."/>
            <person name="Fung C.S."/>
            <person name="Xiao X."/>
            <person name="Malainual N."/>
            <person name="Hou J."/>
            <person name="Wang L."/>
            <person name="Wang M."/>
            <person name="Yang K.Y."/>
            <person name="Cui Y."/>
            <person name="Leung E.L."/>
            <person name="Nong W."/>
            <person name="Shin S.K."/>
            <person name="Au S.W."/>
            <person name="Jeong K.Y."/>
            <person name="Chew F.T."/>
            <person name="Hui J.H."/>
            <person name="Leung T.F."/>
            <person name="Tungtrongchitr A."/>
            <person name="Zhong N."/>
            <person name="Liu Z."/>
            <person name="Tsui S.K."/>
        </authorList>
    </citation>
    <scope>NUCLEOTIDE SEQUENCE [LARGE SCALE GENOMIC DNA]</scope>
    <source>
        <strain evidence="2">Derp</strain>
    </source>
</reference>
<dbReference type="InterPro" id="IPR013216">
    <property type="entry name" value="Methyltransf_11"/>
</dbReference>
<dbReference type="SUPFAM" id="SSF53335">
    <property type="entry name" value="S-adenosyl-L-methionine-dependent methyltransferases"/>
    <property type="match status" value="1"/>
</dbReference>
<evidence type="ECO:0000313" key="2">
    <source>
        <dbReference type="EMBL" id="KAH9416195.1"/>
    </source>
</evidence>
<dbReference type="PANTHER" id="PTHR43591">
    <property type="entry name" value="METHYLTRANSFERASE"/>
    <property type="match status" value="1"/>
</dbReference>
<comment type="caution">
    <text evidence="2">The sequence shown here is derived from an EMBL/GenBank/DDBJ whole genome shotgun (WGS) entry which is preliminary data.</text>
</comment>
<dbReference type="PANTHER" id="PTHR43591:SF101">
    <property type="entry name" value="METHYLTRANSFERASE-LIKE PROTEIN 27"/>
    <property type="match status" value="1"/>
</dbReference>
<dbReference type="Proteomes" id="UP000887458">
    <property type="component" value="Unassembled WGS sequence"/>
</dbReference>
<protein>
    <recommendedName>
        <fullName evidence="1">Methyltransferase type 11 domain-containing protein</fullName>
    </recommendedName>
</protein>
<name>A0ABQ8J0V2_DERPT</name>
<keyword evidence="3" id="KW-1185">Reference proteome</keyword>
<accession>A0ABQ8J0V2</accession>
<organism evidence="2 3">
    <name type="scientific">Dermatophagoides pteronyssinus</name>
    <name type="common">European house dust mite</name>
    <dbReference type="NCBI Taxonomy" id="6956"/>
    <lineage>
        <taxon>Eukaryota</taxon>
        <taxon>Metazoa</taxon>
        <taxon>Ecdysozoa</taxon>
        <taxon>Arthropoda</taxon>
        <taxon>Chelicerata</taxon>
        <taxon>Arachnida</taxon>
        <taxon>Acari</taxon>
        <taxon>Acariformes</taxon>
        <taxon>Sarcoptiformes</taxon>
        <taxon>Astigmata</taxon>
        <taxon>Psoroptidia</taxon>
        <taxon>Analgoidea</taxon>
        <taxon>Pyroglyphidae</taxon>
        <taxon>Dermatophagoidinae</taxon>
        <taxon>Dermatophagoides</taxon>
    </lineage>
</organism>
<evidence type="ECO:0000313" key="3">
    <source>
        <dbReference type="Proteomes" id="UP000887458"/>
    </source>
</evidence>
<proteinExistence type="predicted"/>
<dbReference type="CDD" id="cd02440">
    <property type="entry name" value="AdoMet_MTases"/>
    <property type="match status" value="1"/>
</dbReference>
<reference evidence="2 3" key="1">
    <citation type="journal article" date="2018" name="J. Allergy Clin. Immunol.">
        <title>High-quality assembly of Dermatophagoides pteronyssinus genome and transcriptome reveals a wide range of novel allergens.</title>
        <authorList>
            <person name="Liu X.Y."/>
            <person name="Yang K.Y."/>
            <person name="Wang M.Q."/>
            <person name="Kwok J.S."/>
            <person name="Zeng X."/>
            <person name="Yang Z."/>
            <person name="Xiao X.J."/>
            <person name="Lau C.P."/>
            <person name="Li Y."/>
            <person name="Huang Z.M."/>
            <person name="Ba J.G."/>
            <person name="Yim A.K."/>
            <person name="Ouyang C.Y."/>
            <person name="Ngai S.M."/>
            <person name="Chan T.F."/>
            <person name="Leung E.L."/>
            <person name="Liu L."/>
            <person name="Liu Z.G."/>
            <person name="Tsui S.K."/>
        </authorList>
    </citation>
    <scope>NUCLEOTIDE SEQUENCE [LARGE SCALE GENOMIC DNA]</scope>
    <source>
        <strain evidence="2">Derp</strain>
    </source>
</reference>
<sequence length="235" mass="27123">MNENNVNQTISLTKNLDCEKSVDQLLDQLVKPKNHQETDDFYSIWASNYEKDIKEMDYNGGQIAAKYFLQMNFNKNDKILDIGAGTGIIGEILNKNGYHNLDALDNNDEMLKILKEKNCYQNIIKSIVTPDRKLPINDQQYDVIIMAGIFCPGHIDYRSLEQIIRITKSGGFICWSMGNPKIYADRDQLYSDDNFDRYISLLCDKMKWLSVLGYPIIVENYIKNLSGLFYAMQVV</sequence>
<feature type="domain" description="Methyltransferase type 11" evidence="1">
    <location>
        <begin position="80"/>
        <end position="174"/>
    </location>
</feature>
<gene>
    <name evidence="2" type="ORF">DERP_000693</name>
</gene>
<dbReference type="Pfam" id="PF08241">
    <property type="entry name" value="Methyltransf_11"/>
    <property type="match status" value="1"/>
</dbReference>
<dbReference type="Gene3D" id="3.40.50.150">
    <property type="entry name" value="Vaccinia Virus protein VP39"/>
    <property type="match status" value="1"/>
</dbReference>
<dbReference type="InterPro" id="IPR029063">
    <property type="entry name" value="SAM-dependent_MTases_sf"/>
</dbReference>
<dbReference type="EMBL" id="NJHN03000095">
    <property type="protein sequence ID" value="KAH9416195.1"/>
    <property type="molecule type" value="Genomic_DNA"/>
</dbReference>